<keyword evidence="2" id="KW-1185">Reference proteome</keyword>
<accession>A0A0E9M3E6</accession>
<gene>
    <name evidence="1" type="ORF">JCM15548_14084</name>
</gene>
<dbReference type="EMBL" id="BAZW01000058">
    <property type="protein sequence ID" value="GAO31695.1"/>
    <property type="molecule type" value="Genomic_DNA"/>
</dbReference>
<dbReference type="AlphaFoldDB" id="A0A0E9M3E6"/>
<reference evidence="1 2" key="1">
    <citation type="journal article" date="2015" name="Microbes Environ.">
        <title>Distribution and evolution of nitrogen fixation genes in the phylum bacteroidetes.</title>
        <authorList>
            <person name="Inoue J."/>
            <person name="Oshima K."/>
            <person name="Suda W."/>
            <person name="Sakamoto M."/>
            <person name="Iino T."/>
            <person name="Noda S."/>
            <person name="Hongoh Y."/>
            <person name="Hattori M."/>
            <person name="Ohkuma M."/>
        </authorList>
    </citation>
    <scope>NUCLEOTIDE SEQUENCE [LARGE SCALE GENOMIC DNA]</scope>
    <source>
        <strain evidence="1">JCM 15548</strain>
    </source>
</reference>
<sequence>MTKKLARLTIIPSLLWFLTIGSGYSQCDQKSGDVAPLYFSYTYNTPISIGQMMMLEYWMVCDMPFEHADETCFFLEDWMLNGAPVLVYNENDLEDWMLGDILGVDIPDSEMREWMFGFEPLVEASLYRTDLTDNVEDWMLQYRISAQLFIQEAFMSITDWMLNNSFDEHESAMDIEDWMVDGLSMN</sequence>
<evidence type="ECO:0000313" key="2">
    <source>
        <dbReference type="Proteomes" id="UP000032900"/>
    </source>
</evidence>
<dbReference type="Proteomes" id="UP000032900">
    <property type="component" value="Unassembled WGS sequence"/>
</dbReference>
<organism evidence="1 2">
    <name type="scientific">Geofilum rubicundum JCM 15548</name>
    <dbReference type="NCBI Taxonomy" id="1236989"/>
    <lineage>
        <taxon>Bacteria</taxon>
        <taxon>Pseudomonadati</taxon>
        <taxon>Bacteroidota</taxon>
        <taxon>Bacteroidia</taxon>
        <taxon>Marinilabiliales</taxon>
        <taxon>Marinilabiliaceae</taxon>
        <taxon>Geofilum</taxon>
    </lineage>
</organism>
<comment type="caution">
    <text evidence="1">The sequence shown here is derived from an EMBL/GenBank/DDBJ whole genome shotgun (WGS) entry which is preliminary data.</text>
</comment>
<dbReference type="RefSeq" id="WP_157482899.1">
    <property type="nucleotide sequence ID" value="NZ_BAZW01000058.1"/>
</dbReference>
<proteinExistence type="predicted"/>
<protein>
    <submittedName>
        <fullName evidence="1">Uncharacterized protein</fullName>
    </submittedName>
</protein>
<evidence type="ECO:0000313" key="1">
    <source>
        <dbReference type="EMBL" id="GAO31695.1"/>
    </source>
</evidence>
<name>A0A0E9M3E6_9BACT</name>
<dbReference type="OrthoDB" id="9879450at2"/>